<reference evidence="2" key="1">
    <citation type="journal article" date="2012" name="Science">
        <title>The Paleozoic origin of enzymatic lignin decomposition reconstructed from 31 fungal genomes.</title>
        <authorList>
            <person name="Floudas D."/>
            <person name="Binder M."/>
            <person name="Riley R."/>
            <person name="Barry K."/>
            <person name="Blanchette R.A."/>
            <person name="Henrissat B."/>
            <person name="Martinez A.T."/>
            <person name="Otillar R."/>
            <person name="Spatafora J.W."/>
            <person name="Yadav J.S."/>
            <person name="Aerts A."/>
            <person name="Benoit I."/>
            <person name="Boyd A."/>
            <person name="Carlson A."/>
            <person name="Copeland A."/>
            <person name="Coutinho P.M."/>
            <person name="de Vries R.P."/>
            <person name="Ferreira P."/>
            <person name="Findley K."/>
            <person name="Foster B."/>
            <person name="Gaskell J."/>
            <person name="Glotzer D."/>
            <person name="Gorecki P."/>
            <person name="Heitman J."/>
            <person name="Hesse C."/>
            <person name="Hori C."/>
            <person name="Igarashi K."/>
            <person name="Jurgens J.A."/>
            <person name="Kallen N."/>
            <person name="Kersten P."/>
            <person name="Kohler A."/>
            <person name="Kuees U."/>
            <person name="Kumar T.K.A."/>
            <person name="Kuo A."/>
            <person name="LaButti K."/>
            <person name="Larrondo L.F."/>
            <person name="Lindquist E."/>
            <person name="Ling A."/>
            <person name="Lombard V."/>
            <person name="Lucas S."/>
            <person name="Lundell T."/>
            <person name="Martin R."/>
            <person name="McLaughlin D.J."/>
            <person name="Morgenstern I."/>
            <person name="Morin E."/>
            <person name="Murat C."/>
            <person name="Nagy L.G."/>
            <person name="Nolan M."/>
            <person name="Ohm R.A."/>
            <person name="Patyshakuliyeva A."/>
            <person name="Rokas A."/>
            <person name="Ruiz-Duenas F.J."/>
            <person name="Sabat G."/>
            <person name="Salamov A."/>
            <person name="Samejima M."/>
            <person name="Schmutz J."/>
            <person name="Slot J.C."/>
            <person name="St John F."/>
            <person name="Stenlid J."/>
            <person name="Sun H."/>
            <person name="Sun S."/>
            <person name="Syed K."/>
            <person name="Tsang A."/>
            <person name="Wiebenga A."/>
            <person name="Young D."/>
            <person name="Pisabarro A."/>
            <person name="Eastwood D.C."/>
            <person name="Martin F."/>
            <person name="Cullen D."/>
            <person name="Grigoriev I.V."/>
            <person name="Hibbett D.S."/>
        </authorList>
    </citation>
    <scope>NUCLEOTIDE SEQUENCE [LARGE SCALE GENOMIC DNA]</scope>
    <source>
        <strain evidence="2">RWD-64-598 SS2</strain>
    </source>
</reference>
<evidence type="ECO:0000313" key="1">
    <source>
        <dbReference type="EMBL" id="EIW75369.1"/>
    </source>
</evidence>
<sequence length="102" mass="11381">SHKEFFDPTQGWWTRFLPWDPPRFRADEDEPTPSLPAKLKTRQGSFVEALVQGVWTLIGGDKAKDVGDDSAPLHFITTALRSGHCTALFSAPETITSLIRDV</sequence>
<protein>
    <submittedName>
        <fullName evidence="1">Uncharacterized protein</fullName>
    </submittedName>
</protein>
<dbReference type="OrthoDB" id="3268246at2759"/>
<evidence type="ECO:0000313" key="2">
    <source>
        <dbReference type="Proteomes" id="UP000053558"/>
    </source>
</evidence>
<dbReference type="KEGG" id="cput:CONPUDRAFT_36442"/>
<comment type="caution">
    <text evidence="1">The sequence shown here is derived from an EMBL/GenBank/DDBJ whole genome shotgun (WGS) entry which is preliminary data.</text>
</comment>
<dbReference type="OMA" id="WDPPRFR"/>
<name>A0A5M3M870_CONPW</name>
<dbReference type="EMBL" id="JH711589">
    <property type="protein sequence ID" value="EIW75369.1"/>
    <property type="molecule type" value="Genomic_DNA"/>
</dbReference>
<gene>
    <name evidence="1" type="ORF">CONPUDRAFT_36442</name>
</gene>
<proteinExistence type="predicted"/>
<dbReference type="RefSeq" id="XP_007774443.1">
    <property type="nucleotide sequence ID" value="XM_007776253.1"/>
</dbReference>
<accession>A0A5M3M870</accession>
<feature type="non-terminal residue" evidence="1">
    <location>
        <position position="1"/>
    </location>
</feature>
<dbReference type="AlphaFoldDB" id="A0A5M3M870"/>
<dbReference type="Proteomes" id="UP000053558">
    <property type="component" value="Unassembled WGS sequence"/>
</dbReference>
<dbReference type="GeneID" id="19206807"/>
<organism evidence="1 2">
    <name type="scientific">Coniophora puteana (strain RWD-64-598)</name>
    <name type="common">Brown rot fungus</name>
    <dbReference type="NCBI Taxonomy" id="741705"/>
    <lineage>
        <taxon>Eukaryota</taxon>
        <taxon>Fungi</taxon>
        <taxon>Dikarya</taxon>
        <taxon>Basidiomycota</taxon>
        <taxon>Agaricomycotina</taxon>
        <taxon>Agaricomycetes</taxon>
        <taxon>Agaricomycetidae</taxon>
        <taxon>Boletales</taxon>
        <taxon>Coniophorineae</taxon>
        <taxon>Coniophoraceae</taxon>
        <taxon>Coniophora</taxon>
    </lineage>
</organism>
<keyword evidence="2" id="KW-1185">Reference proteome</keyword>
<feature type="non-terminal residue" evidence="1">
    <location>
        <position position="102"/>
    </location>
</feature>